<evidence type="ECO:0000256" key="1">
    <source>
        <dbReference type="SAM" id="MobiDB-lite"/>
    </source>
</evidence>
<feature type="region of interest" description="Disordered" evidence="1">
    <location>
        <begin position="31"/>
        <end position="69"/>
    </location>
</feature>
<reference evidence="2 3" key="1">
    <citation type="submission" date="2018-06" db="EMBL/GenBank/DDBJ databases">
        <authorList>
            <consortium name="Pathogen Informatics"/>
            <person name="Doyle S."/>
        </authorList>
    </citation>
    <scope>NUCLEOTIDE SEQUENCE [LARGE SCALE GENOMIC DNA]</scope>
    <source>
        <strain evidence="2 3">NCTC13067</strain>
    </source>
</reference>
<dbReference type="Proteomes" id="UP000255469">
    <property type="component" value="Unassembled WGS sequence"/>
</dbReference>
<sequence length="69" mass="7635">MNKEEIKKTYGKPEIEIMHVCIASQLLDASFPGDHHKGDHKTGPSEESSEGAKSAFFRSCENAPASWED</sequence>
<feature type="compositionally biased region" description="Basic and acidic residues" evidence="1">
    <location>
        <begin position="33"/>
        <end position="44"/>
    </location>
</feature>
<gene>
    <name evidence="2" type="ORF">NCTC13067_01893</name>
</gene>
<evidence type="ECO:0000313" key="3">
    <source>
        <dbReference type="Proteomes" id="UP000255469"/>
    </source>
</evidence>
<evidence type="ECO:0000313" key="2">
    <source>
        <dbReference type="EMBL" id="SUB94034.1"/>
    </source>
</evidence>
<protein>
    <submittedName>
        <fullName evidence="2">Uncharacterized protein</fullName>
    </submittedName>
</protein>
<dbReference type="AlphaFoldDB" id="A0A379ECB5"/>
<name>A0A379ECB5_9BACT</name>
<dbReference type="RefSeq" id="WP_025067760.1">
    <property type="nucleotide sequence ID" value="NZ_JAHXRC010000009.1"/>
</dbReference>
<accession>A0A379ECB5</accession>
<organism evidence="2 3">
    <name type="scientific">Prevotella denticola</name>
    <dbReference type="NCBI Taxonomy" id="28129"/>
    <lineage>
        <taxon>Bacteria</taxon>
        <taxon>Pseudomonadati</taxon>
        <taxon>Bacteroidota</taxon>
        <taxon>Bacteroidia</taxon>
        <taxon>Bacteroidales</taxon>
        <taxon>Prevotellaceae</taxon>
        <taxon>Prevotella</taxon>
    </lineage>
</organism>
<proteinExistence type="predicted"/>
<dbReference type="EMBL" id="UGTM01000002">
    <property type="protein sequence ID" value="SUB94034.1"/>
    <property type="molecule type" value="Genomic_DNA"/>
</dbReference>